<name>X8DMN9_9MYCO</name>
<gene>
    <name evidence="1" type="ORF">I540_1099</name>
</gene>
<reference evidence="1 2" key="1">
    <citation type="submission" date="2013-12" db="EMBL/GenBank/DDBJ databases">
        <authorList>
            <person name="Zelazny A."/>
            <person name="Olivier K."/>
            <person name="Holland S."/>
            <person name="Lenaerts A."/>
            <person name="Ordway D."/>
            <person name="DeGroote M.A."/>
            <person name="Parker T."/>
            <person name="Sizemore C."/>
            <person name="Tallon L.J."/>
            <person name="Sadzewicz L.K."/>
            <person name="Sengamalay N."/>
            <person name="Fraser C.M."/>
            <person name="Hine E."/>
            <person name="Shefchek K.A."/>
            <person name="Das S.P."/>
            <person name="Tettelin H."/>
        </authorList>
    </citation>
    <scope>NUCLEOTIDE SEQUENCE [LARGE SCALE GENOMIC DNA]</scope>
    <source>
        <strain evidence="1 2">1513</strain>
    </source>
</reference>
<organism evidence="1 2">
    <name type="scientific">Mycobacteroides abscessus subsp. bolletii 1513</name>
    <dbReference type="NCBI Taxonomy" id="1299321"/>
    <lineage>
        <taxon>Bacteria</taxon>
        <taxon>Bacillati</taxon>
        <taxon>Actinomycetota</taxon>
        <taxon>Actinomycetes</taxon>
        <taxon>Mycobacteriales</taxon>
        <taxon>Mycobacteriaceae</taxon>
        <taxon>Mycobacteroides</taxon>
        <taxon>Mycobacteroides abscessus</taxon>
    </lineage>
</organism>
<dbReference type="AlphaFoldDB" id="X8DMN9"/>
<sequence length="49" mass="5786">MPRLMTALLWEFSPQLILLAACPTDPKPLAHLAESWVRRHRRRAPRLLR</sequence>
<dbReference type="PROSITE" id="PS51257">
    <property type="entry name" value="PROKAR_LIPOPROTEIN"/>
    <property type="match status" value="1"/>
</dbReference>
<dbReference type="EMBL" id="JAOJ01000002">
    <property type="protein sequence ID" value="EUA69897.1"/>
    <property type="molecule type" value="Genomic_DNA"/>
</dbReference>
<accession>X8DMN9</accession>
<protein>
    <submittedName>
        <fullName evidence="1">Uncharacterized protein</fullName>
    </submittedName>
</protein>
<evidence type="ECO:0000313" key="1">
    <source>
        <dbReference type="EMBL" id="EUA69897.1"/>
    </source>
</evidence>
<evidence type="ECO:0000313" key="2">
    <source>
        <dbReference type="Proteomes" id="UP000023351"/>
    </source>
</evidence>
<proteinExistence type="predicted"/>
<comment type="caution">
    <text evidence="1">The sequence shown here is derived from an EMBL/GenBank/DDBJ whole genome shotgun (WGS) entry which is preliminary data.</text>
</comment>
<dbReference type="Proteomes" id="UP000023351">
    <property type="component" value="Unassembled WGS sequence"/>
</dbReference>